<name>A0AAD4D393_9FUNG</name>
<comment type="caution">
    <text evidence="1">The sequence shown here is derived from an EMBL/GenBank/DDBJ whole genome shotgun (WGS) entry which is preliminary data.</text>
</comment>
<dbReference type="AlphaFoldDB" id="A0AAD4D393"/>
<dbReference type="Proteomes" id="UP001194580">
    <property type="component" value="Unassembled WGS sequence"/>
</dbReference>
<accession>A0AAD4D393</accession>
<evidence type="ECO:0000313" key="2">
    <source>
        <dbReference type="Proteomes" id="UP001194580"/>
    </source>
</evidence>
<reference evidence="1" key="1">
    <citation type="journal article" date="2020" name="Fungal Divers.">
        <title>Resolving the Mortierellaceae phylogeny through synthesis of multi-gene phylogenetics and phylogenomics.</title>
        <authorList>
            <person name="Vandepol N."/>
            <person name="Liber J."/>
            <person name="Desiro A."/>
            <person name="Na H."/>
            <person name="Kennedy M."/>
            <person name="Barry K."/>
            <person name="Grigoriev I.V."/>
            <person name="Miller A.N."/>
            <person name="O'Donnell K."/>
            <person name="Stajich J.E."/>
            <person name="Bonito G."/>
        </authorList>
    </citation>
    <scope>NUCLEOTIDE SEQUENCE</scope>
    <source>
        <strain evidence="1">NRRL 28262</strain>
    </source>
</reference>
<evidence type="ECO:0000313" key="1">
    <source>
        <dbReference type="EMBL" id="KAG0261470.1"/>
    </source>
</evidence>
<proteinExistence type="predicted"/>
<dbReference type="EMBL" id="JAAAIL010002032">
    <property type="protein sequence ID" value="KAG0261470.1"/>
    <property type="molecule type" value="Genomic_DNA"/>
</dbReference>
<feature type="non-terminal residue" evidence="1">
    <location>
        <position position="235"/>
    </location>
</feature>
<gene>
    <name evidence="1" type="ORF">BGZ95_004228</name>
</gene>
<evidence type="ECO:0008006" key="3">
    <source>
        <dbReference type="Google" id="ProtNLM"/>
    </source>
</evidence>
<organism evidence="1 2">
    <name type="scientific">Linnemannia exigua</name>
    <dbReference type="NCBI Taxonomy" id="604196"/>
    <lineage>
        <taxon>Eukaryota</taxon>
        <taxon>Fungi</taxon>
        <taxon>Fungi incertae sedis</taxon>
        <taxon>Mucoromycota</taxon>
        <taxon>Mortierellomycotina</taxon>
        <taxon>Mortierellomycetes</taxon>
        <taxon>Mortierellales</taxon>
        <taxon>Mortierellaceae</taxon>
        <taxon>Linnemannia</taxon>
    </lineage>
</organism>
<sequence>MIPPSPPKRTSAVDIPLILDLICQDLTRNHLLACVRVCRSWRDAFQLQLDRFVRLGKNPKTNQEHTRAVVERAGRIRSLQVDIADGGWFLDSHVDHKPNAVAVTPKGSNTAADAFTPAGRCINLEELSCLDFNYLPRPSNGEEGWFYHAYDRPSIISQSSNALHLIKQNPKLQSLYIRHARQFYRTDHFSPEILESISTHKSLTHIKIHLDYAVDAEFRIQLLQHLPATIQDFEL</sequence>
<keyword evidence="2" id="KW-1185">Reference proteome</keyword>
<protein>
    <recommendedName>
        <fullName evidence="3">F-box domain-containing protein</fullName>
    </recommendedName>
</protein>